<dbReference type="OrthoDB" id="9760333at2"/>
<evidence type="ECO:0000256" key="4">
    <source>
        <dbReference type="ARBA" id="ARBA00022496"/>
    </source>
</evidence>
<organism evidence="16 17">
    <name type="scientific">Altererythrobacter xiamenensis</name>
    <dbReference type="NCBI Taxonomy" id="1316679"/>
    <lineage>
        <taxon>Bacteria</taxon>
        <taxon>Pseudomonadati</taxon>
        <taxon>Pseudomonadota</taxon>
        <taxon>Alphaproteobacteria</taxon>
        <taxon>Sphingomonadales</taxon>
        <taxon>Erythrobacteraceae</taxon>
        <taxon>Altererythrobacter</taxon>
    </lineage>
</organism>
<evidence type="ECO:0000259" key="14">
    <source>
        <dbReference type="Pfam" id="PF00593"/>
    </source>
</evidence>
<evidence type="ECO:0000256" key="9">
    <source>
        <dbReference type="ARBA" id="ARBA00023136"/>
    </source>
</evidence>
<dbReference type="AlphaFoldDB" id="A0A1Y6EQR1"/>
<dbReference type="Proteomes" id="UP000194420">
    <property type="component" value="Unassembled WGS sequence"/>
</dbReference>
<dbReference type="InterPro" id="IPR000531">
    <property type="entry name" value="Beta-barrel_TonB"/>
</dbReference>
<keyword evidence="8 12" id="KW-0798">TonB box</keyword>
<evidence type="ECO:0000256" key="2">
    <source>
        <dbReference type="ARBA" id="ARBA00022448"/>
    </source>
</evidence>
<protein>
    <submittedName>
        <fullName evidence="16">Outer membrane receptor proteins, mostly Fe transport</fullName>
    </submittedName>
</protein>
<evidence type="ECO:0000256" key="11">
    <source>
        <dbReference type="PROSITE-ProRule" id="PRU01360"/>
    </source>
</evidence>
<dbReference type="RefSeq" id="WP_086436900.1">
    <property type="nucleotide sequence ID" value="NZ_FXWG01000001.1"/>
</dbReference>
<keyword evidence="4" id="KW-0410">Iron transport</keyword>
<dbReference type="PANTHER" id="PTHR32552">
    <property type="entry name" value="FERRICHROME IRON RECEPTOR-RELATED"/>
    <property type="match status" value="1"/>
</dbReference>
<dbReference type="InterPro" id="IPR039426">
    <property type="entry name" value="TonB-dep_rcpt-like"/>
</dbReference>
<dbReference type="PANTHER" id="PTHR32552:SF81">
    <property type="entry name" value="TONB-DEPENDENT OUTER MEMBRANE RECEPTOR"/>
    <property type="match status" value="1"/>
</dbReference>
<keyword evidence="7" id="KW-0406">Ion transport</keyword>
<dbReference type="CDD" id="cd01347">
    <property type="entry name" value="ligand_gated_channel"/>
    <property type="match status" value="1"/>
</dbReference>
<reference evidence="17" key="1">
    <citation type="submission" date="2017-04" db="EMBL/GenBank/DDBJ databases">
        <authorList>
            <person name="Varghese N."/>
            <person name="Submissions S."/>
        </authorList>
    </citation>
    <scope>NUCLEOTIDE SEQUENCE [LARGE SCALE GENOMIC DNA]</scope>
</reference>
<dbReference type="EMBL" id="FXWG01000001">
    <property type="protein sequence ID" value="SMQ64609.1"/>
    <property type="molecule type" value="Genomic_DNA"/>
</dbReference>
<keyword evidence="6" id="KW-0408">Iron</keyword>
<dbReference type="PROSITE" id="PS52016">
    <property type="entry name" value="TONB_DEPENDENT_REC_3"/>
    <property type="match status" value="1"/>
</dbReference>
<sequence>MNIQYTNGVARTALLGSTILASAYAVPAMAQEAAPQPVNNEIIVTATRRAESVQDIPLNIAAVGQEQIEEQGLTELSDLLPFVPGINIVDRGGRQGNPVIVRGLNVDAIGSGDGNNDGGGTVATYLGEIPVFVDLKLNDLERVEVLLGPQGTLYGAGTLGGAIRYIPTKPKFGETTVIVRAEASKYSKASSLSHETGFTVNFGLTDTLAIRGSLDWTDDSGFIDYVNVVDQIGVTNPDTADGLNRIKDADGEETLSGRIAARWQPTDSLDATLTYYYQESDIEGRRVSHYRDIVPGLLEGEASVGRYENAFRVREPNEIKNDLLALEVVADLGFAELTSATGWSNYSDDGQRDQTTLLITLEYSYELFPSFTSFTREVGEEERINQELRLVSTHGGPFSWIIGGYYNRYDAAASSSEFVPNYVPYVNQPALDFGLTDRPDALEYFSTDRIRLTETALFGELSYTLFDALTLTAGGRYYDYSLKAASSVDFPLFEPLSYTPQTLDEISQNPFDPELAQKDDGFLFKFNASWEVNPDLLVYATVSEGYRIGGVNGVGECGAYDPNATQGACALAPGQQFGPGPDDFSIRDERQFTPDKTRNYELGFKSTLANGALTLNGAVYYIDWIDPQLGSSTVNANIPITVNGGGAESKGVELSANWRPTERLQLRGNFSYIDSQLTTLTPDLIRTITPPGFGSDFEDGEDGDRLPGSPKTQFSLFGSYEYPLSNGDGLVFNASYSYQSSVLTRAGGRGSSLTLDGYGVANTSVSYEADRWSATLFVDNVFDKFAETGAIGTALNNQIVTDFEGGNVYPRAFSTHILPPRQIGVRFKIRFGD</sequence>
<evidence type="ECO:0000256" key="3">
    <source>
        <dbReference type="ARBA" id="ARBA00022452"/>
    </source>
</evidence>
<evidence type="ECO:0000256" key="1">
    <source>
        <dbReference type="ARBA" id="ARBA00004571"/>
    </source>
</evidence>
<comment type="similarity">
    <text evidence="11 12">Belongs to the TonB-dependent receptor family.</text>
</comment>
<evidence type="ECO:0000256" key="13">
    <source>
        <dbReference type="SAM" id="SignalP"/>
    </source>
</evidence>
<gene>
    <name evidence="16" type="ORF">SAMN06297468_1052</name>
</gene>
<evidence type="ECO:0000256" key="8">
    <source>
        <dbReference type="ARBA" id="ARBA00023077"/>
    </source>
</evidence>
<feature type="domain" description="TonB-dependent receptor plug" evidence="15">
    <location>
        <begin position="53"/>
        <end position="162"/>
    </location>
</feature>
<name>A0A1Y6EQR1_9SPHN</name>
<dbReference type="Pfam" id="PF07715">
    <property type="entry name" value="Plug"/>
    <property type="match status" value="1"/>
</dbReference>
<keyword evidence="16" id="KW-0675">Receptor</keyword>
<comment type="subcellular location">
    <subcellularLocation>
        <location evidence="1 11">Cell outer membrane</location>
        <topology evidence="1 11">Multi-pass membrane protein</topology>
    </subcellularLocation>
</comment>
<dbReference type="SUPFAM" id="SSF56935">
    <property type="entry name" value="Porins"/>
    <property type="match status" value="1"/>
</dbReference>
<evidence type="ECO:0000256" key="12">
    <source>
        <dbReference type="RuleBase" id="RU003357"/>
    </source>
</evidence>
<keyword evidence="17" id="KW-1185">Reference proteome</keyword>
<dbReference type="Pfam" id="PF00593">
    <property type="entry name" value="TonB_dep_Rec_b-barrel"/>
    <property type="match status" value="1"/>
</dbReference>
<feature type="signal peptide" evidence="13">
    <location>
        <begin position="1"/>
        <end position="30"/>
    </location>
</feature>
<feature type="domain" description="TonB-dependent receptor-like beta-barrel" evidence="14">
    <location>
        <begin position="284"/>
        <end position="781"/>
    </location>
</feature>
<evidence type="ECO:0000256" key="7">
    <source>
        <dbReference type="ARBA" id="ARBA00023065"/>
    </source>
</evidence>
<keyword evidence="2 11" id="KW-0813">Transport</keyword>
<keyword evidence="13" id="KW-0732">Signal</keyword>
<dbReference type="Gene3D" id="2.40.170.20">
    <property type="entry name" value="TonB-dependent receptor, beta-barrel domain"/>
    <property type="match status" value="1"/>
</dbReference>
<dbReference type="InterPro" id="IPR036942">
    <property type="entry name" value="Beta-barrel_TonB_sf"/>
</dbReference>
<accession>A0A1Y6EQR1</accession>
<evidence type="ECO:0000256" key="10">
    <source>
        <dbReference type="ARBA" id="ARBA00023237"/>
    </source>
</evidence>
<feature type="chain" id="PRO_5012734934" evidence="13">
    <location>
        <begin position="31"/>
        <end position="833"/>
    </location>
</feature>
<evidence type="ECO:0000256" key="5">
    <source>
        <dbReference type="ARBA" id="ARBA00022692"/>
    </source>
</evidence>
<evidence type="ECO:0000313" key="17">
    <source>
        <dbReference type="Proteomes" id="UP000194420"/>
    </source>
</evidence>
<evidence type="ECO:0000256" key="6">
    <source>
        <dbReference type="ARBA" id="ARBA00023004"/>
    </source>
</evidence>
<proteinExistence type="inferred from homology"/>
<evidence type="ECO:0000259" key="15">
    <source>
        <dbReference type="Pfam" id="PF07715"/>
    </source>
</evidence>
<keyword evidence="9 11" id="KW-0472">Membrane</keyword>
<keyword evidence="10 11" id="KW-0998">Cell outer membrane</keyword>
<dbReference type="GO" id="GO:0006826">
    <property type="term" value="P:iron ion transport"/>
    <property type="evidence" value="ECO:0007669"/>
    <property type="project" value="UniProtKB-KW"/>
</dbReference>
<dbReference type="InterPro" id="IPR012910">
    <property type="entry name" value="Plug_dom"/>
</dbReference>
<keyword evidence="5 11" id="KW-0812">Transmembrane</keyword>
<evidence type="ECO:0000313" key="16">
    <source>
        <dbReference type="EMBL" id="SMQ64609.1"/>
    </source>
</evidence>
<keyword evidence="3 11" id="KW-1134">Transmembrane beta strand</keyword>
<dbReference type="GO" id="GO:0009279">
    <property type="term" value="C:cell outer membrane"/>
    <property type="evidence" value="ECO:0007669"/>
    <property type="project" value="UniProtKB-SubCell"/>
</dbReference>